<gene>
    <name evidence="4" type="ORF">RND81_12G192900</name>
</gene>
<dbReference type="InterPro" id="IPR001229">
    <property type="entry name" value="Jacalin-like_lectin_dom"/>
</dbReference>
<evidence type="ECO:0000313" key="5">
    <source>
        <dbReference type="Proteomes" id="UP001443914"/>
    </source>
</evidence>
<sequence length="165" mass="18326">MAQESPEVQKAQNVVVYGPYGSKAKSNFNIIFDTTDRIKTMRIGNGYIVDGIGFDIVDKKGATQTVYFGGPGHESHTINFTDDERITKISGFEGDYSGMGGRRHIAQIMIYTTWRKEGYGPYGWLYDCTNVKAFDTGIPKEGPFVGFYGVTGNYLEGLAAYVRKD</sequence>
<evidence type="ECO:0000256" key="1">
    <source>
        <dbReference type="ARBA" id="ARBA00006568"/>
    </source>
</evidence>
<dbReference type="Pfam" id="PF01419">
    <property type="entry name" value="Jacalin"/>
    <property type="match status" value="1"/>
</dbReference>
<dbReference type="AlphaFoldDB" id="A0AAW1HCP4"/>
<dbReference type="PROSITE" id="PS51752">
    <property type="entry name" value="JACALIN_LECTIN"/>
    <property type="match status" value="1"/>
</dbReference>
<keyword evidence="2" id="KW-0430">Lectin</keyword>
<evidence type="ECO:0000259" key="3">
    <source>
        <dbReference type="PROSITE" id="PS51752"/>
    </source>
</evidence>
<comment type="similarity">
    <text evidence="1">Belongs to the jacalin lectin family.</text>
</comment>
<feature type="domain" description="Jacalin-type lectin" evidence="3">
    <location>
        <begin position="14"/>
        <end position="164"/>
    </location>
</feature>
<keyword evidence="5" id="KW-1185">Reference proteome</keyword>
<comment type="caution">
    <text evidence="4">The sequence shown here is derived from an EMBL/GenBank/DDBJ whole genome shotgun (WGS) entry which is preliminary data.</text>
</comment>
<dbReference type="GO" id="GO:0030246">
    <property type="term" value="F:carbohydrate binding"/>
    <property type="evidence" value="ECO:0007669"/>
    <property type="project" value="UniProtKB-KW"/>
</dbReference>
<name>A0AAW1HCP4_SAPOF</name>
<evidence type="ECO:0000256" key="2">
    <source>
        <dbReference type="ARBA" id="ARBA00022734"/>
    </source>
</evidence>
<evidence type="ECO:0000313" key="4">
    <source>
        <dbReference type="EMBL" id="KAK9673837.1"/>
    </source>
</evidence>
<protein>
    <recommendedName>
        <fullName evidence="3">Jacalin-type lectin domain-containing protein</fullName>
    </recommendedName>
</protein>
<accession>A0AAW1HCP4</accession>
<dbReference type="SMART" id="SM00915">
    <property type="entry name" value="Jacalin"/>
    <property type="match status" value="1"/>
</dbReference>
<proteinExistence type="inferred from homology"/>
<dbReference type="Proteomes" id="UP001443914">
    <property type="component" value="Unassembled WGS sequence"/>
</dbReference>
<organism evidence="4 5">
    <name type="scientific">Saponaria officinalis</name>
    <name type="common">Common soapwort</name>
    <name type="synonym">Lychnis saponaria</name>
    <dbReference type="NCBI Taxonomy" id="3572"/>
    <lineage>
        <taxon>Eukaryota</taxon>
        <taxon>Viridiplantae</taxon>
        <taxon>Streptophyta</taxon>
        <taxon>Embryophyta</taxon>
        <taxon>Tracheophyta</taxon>
        <taxon>Spermatophyta</taxon>
        <taxon>Magnoliopsida</taxon>
        <taxon>eudicotyledons</taxon>
        <taxon>Gunneridae</taxon>
        <taxon>Pentapetalae</taxon>
        <taxon>Caryophyllales</taxon>
        <taxon>Caryophyllaceae</taxon>
        <taxon>Caryophylleae</taxon>
        <taxon>Saponaria</taxon>
    </lineage>
</organism>
<reference evidence="4" key="1">
    <citation type="submission" date="2024-03" db="EMBL/GenBank/DDBJ databases">
        <title>WGS assembly of Saponaria officinalis var. Norfolk2.</title>
        <authorList>
            <person name="Jenkins J."/>
            <person name="Shu S."/>
            <person name="Grimwood J."/>
            <person name="Barry K."/>
            <person name="Goodstein D."/>
            <person name="Schmutz J."/>
            <person name="Leebens-Mack J."/>
            <person name="Osbourn A."/>
        </authorList>
    </citation>
    <scope>NUCLEOTIDE SEQUENCE [LARGE SCALE GENOMIC DNA]</scope>
    <source>
        <strain evidence="4">JIC</strain>
    </source>
</reference>
<dbReference type="InterPro" id="IPR036404">
    <property type="entry name" value="Jacalin-like_lectin_dom_sf"/>
</dbReference>
<dbReference type="Gene3D" id="2.100.10.30">
    <property type="entry name" value="Jacalin-like lectin domain"/>
    <property type="match status" value="1"/>
</dbReference>
<dbReference type="EMBL" id="JBDFQZ010000012">
    <property type="protein sequence ID" value="KAK9673837.1"/>
    <property type="molecule type" value="Genomic_DNA"/>
</dbReference>
<dbReference type="PANTHER" id="PTHR46506">
    <property type="entry name" value="OS05G0143600 PROTEIN"/>
    <property type="match status" value="1"/>
</dbReference>
<dbReference type="SUPFAM" id="SSF51101">
    <property type="entry name" value="Mannose-binding lectins"/>
    <property type="match status" value="1"/>
</dbReference>